<evidence type="ECO:0008006" key="4">
    <source>
        <dbReference type="Google" id="ProtNLM"/>
    </source>
</evidence>
<feature type="signal peptide" evidence="1">
    <location>
        <begin position="1"/>
        <end position="25"/>
    </location>
</feature>
<proteinExistence type="predicted"/>
<dbReference type="Proteomes" id="UP000824023">
    <property type="component" value="Unassembled WGS sequence"/>
</dbReference>
<reference evidence="2" key="2">
    <citation type="submission" date="2021-04" db="EMBL/GenBank/DDBJ databases">
        <authorList>
            <person name="Gilroy R."/>
        </authorList>
    </citation>
    <scope>NUCLEOTIDE SEQUENCE</scope>
    <source>
        <strain evidence="2">ChiHjej12B11-24981</strain>
    </source>
</reference>
<sequence length="174" mass="19241">MKKIQTTLFKLMAFAALLLTWTACGDVEHEGTPQPRNPEITVEAEEYYVQIATENVDGYAFIYRWFDLDGVTWHITVSNVSPEEADPDNMGVVPEGIEIADQSILTYNGVRELQINNRDILNYLQELGSFQADSKSTLYLYLAGTNADGTSVLTADGLPSYCSTIYVTVGPGVE</sequence>
<dbReference type="EMBL" id="DXCK01000118">
    <property type="protein sequence ID" value="HIZ02321.1"/>
    <property type="molecule type" value="Genomic_DNA"/>
</dbReference>
<accession>A0A9D2A6I1</accession>
<dbReference type="AlphaFoldDB" id="A0A9D2A6I1"/>
<comment type="caution">
    <text evidence="2">The sequence shown here is derived from an EMBL/GenBank/DDBJ whole genome shotgun (WGS) entry which is preliminary data.</text>
</comment>
<dbReference type="PROSITE" id="PS51257">
    <property type="entry name" value="PROKAR_LIPOPROTEIN"/>
    <property type="match status" value="1"/>
</dbReference>
<evidence type="ECO:0000256" key="1">
    <source>
        <dbReference type="SAM" id="SignalP"/>
    </source>
</evidence>
<keyword evidence="1" id="KW-0732">Signal</keyword>
<protein>
    <recommendedName>
        <fullName evidence="4">Lipoprotein</fullName>
    </recommendedName>
</protein>
<name>A0A9D2A6I1_9BACE</name>
<evidence type="ECO:0000313" key="2">
    <source>
        <dbReference type="EMBL" id="HIZ02321.1"/>
    </source>
</evidence>
<evidence type="ECO:0000313" key="3">
    <source>
        <dbReference type="Proteomes" id="UP000824023"/>
    </source>
</evidence>
<organism evidence="2 3">
    <name type="scientific">Candidatus Bacteroides merdipullorum</name>
    <dbReference type="NCBI Taxonomy" id="2838474"/>
    <lineage>
        <taxon>Bacteria</taxon>
        <taxon>Pseudomonadati</taxon>
        <taxon>Bacteroidota</taxon>
        <taxon>Bacteroidia</taxon>
        <taxon>Bacteroidales</taxon>
        <taxon>Bacteroidaceae</taxon>
        <taxon>Bacteroides</taxon>
    </lineage>
</organism>
<reference evidence="2" key="1">
    <citation type="journal article" date="2021" name="PeerJ">
        <title>Extensive microbial diversity within the chicken gut microbiome revealed by metagenomics and culture.</title>
        <authorList>
            <person name="Gilroy R."/>
            <person name="Ravi A."/>
            <person name="Getino M."/>
            <person name="Pursley I."/>
            <person name="Horton D.L."/>
            <person name="Alikhan N.F."/>
            <person name="Baker D."/>
            <person name="Gharbi K."/>
            <person name="Hall N."/>
            <person name="Watson M."/>
            <person name="Adriaenssens E.M."/>
            <person name="Foster-Nyarko E."/>
            <person name="Jarju S."/>
            <person name="Secka A."/>
            <person name="Antonio M."/>
            <person name="Oren A."/>
            <person name="Chaudhuri R.R."/>
            <person name="La Ragione R."/>
            <person name="Hildebrand F."/>
            <person name="Pallen M.J."/>
        </authorList>
    </citation>
    <scope>NUCLEOTIDE SEQUENCE</scope>
    <source>
        <strain evidence="2">ChiHjej12B11-24981</strain>
    </source>
</reference>
<feature type="chain" id="PRO_5039638101" description="Lipoprotein" evidence="1">
    <location>
        <begin position="26"/>
        <end position="174"/>
    </location>
</feature>
<gene>
    <name evidence="2" type="ORF">H9819_08775</name>
</gene>